<dbReference type="PANTHER" id="PTHR13350:SF1">
    <property type="entry name" value="INTEGRATOR COMPLEX SUBUNIT 8"/>
    <property type="match status" value="1"/>
</dbReference>
<gene>
    <name evidence="8" type="ORF">H257_17144</name>
</gene>
<evidence type="ECO:0000259" key="7">
    <source>
        <dbReference type="Pfam" id="PF25756"/>
    </source>
</evidence>
<evidence type="ECO:0000256" key="1">
    <source>
        <dbReference type="ARBA" id="ARBA00004123"/>
    </source>
</evidence>
<evidence type="ECO:0000313" key="8">
    <source>
        <dbReference type="EMBL" id="ETV66348.1"/>
    </source>
</evidence>
<protein>
    <recommendedName>
        <fullName evidence="7">INTS8 TPR repeats domain-containing protein</fullName>
    </recommendedName>
</protein>
<dbReference type="EMBL" id="KI913212">
    <property type="protein sequence ID" value="ETV66348.1"/>
    <property type="molecule type" value="Genomic_DNA"/>
</dbReference>
<dbReference type="GO" id="GO:0032039">
    <property type="term" value="C:integrator complex"/>
    <property type="evidence" value="ECO:0007669"/>
    <property type="project" value="TreeGrafter"/>
</dbReference>
<dbReference type="GeneID" id="20819140"/>
<reference evidence="8" key="1">
    <citation type="submission" date="2013-12" db="EMBL/GenBank/DDBJ databases">
        <title>The Genome Sequence of Aphanomyces astaci APO3.</title>
        <authorList>
            <consortium name="The Broad Institute Genomics Platform"/>
            <person name="Russ C."/>
            <person name="Tyler B."/>
            <person name="van West P."/>
            <person name="Dieguez-Uribeondo J."/>
            <person name="Young S.K."/>
            <person name="Zeng Q."/>
            <person name="Gargeya S."/>
            <person name="Fitzgerald M."/>
            <person name="Abouelleil A."/>
            <person name="Alvarado L."/>
            <person name="Chapman S.B."/>
            <person name="Gainer-Dewar J."/>
            <person name="Goldberg J."/>
            <person name="Griggs A."/>
            <person name="Gujja S."/>
            <person name="Hansen M."/>
            <person name="Howarth C."/>
            <person name="Imamovic A."/>
            <person name="Ireland A."/>
            <person name="Larimer J."/>
            <person name="McCowan C."/>
            <person name="Murphy C."/>
            <person name="Pearson M."/>
            <person name="Poon T.W."/>
            <person name="Priest M."/>
            <person name="Roberts A."/>
            <person name="Saif S."/>
            <person name="Shea T."/>
            <person name="Sykes S."/>
            <person name="Wortman J."/>
            <person name="Nusbaum C."/>
            <person name="Birren B."/>
        </authorList>
    </citation>
    <scope>NUCLEOTIDE SEQUENCE [LARGE SCALE GENOMIC DNA]</scope>
    <source>
        <strain evidence="8">APO3</strain>
    </source>
</reference>
<evidence type="ECO:0000256" key="2">
    <source>
        <dbReference type="ARBA" id="ARBA00004286"/>
    </source>
</evidence>
<organism evidence="8">
    <name type="scientific">Aphanomyces astaci</name>
    <name type="common">Crayfish plague agent</name>
    <dbReference type="NCBI Taxonomy" id="112090"/>
    <lineage>
        <taxon>Eukaryota</taxon>
        <taxon>Sar</taxon>
        <taxon>Stramenopiles</taxon>
        <taxon>Oomycota</taxon>
        <taxon>Saprolegniomycetes</taxon>
        <taxon>Saprolegniales</taxon>
        <taxon>Verrucalvaceae</taxon>
        <taxon>Aphanomyces</taxon>
    </lineage>
</organism>
<evidence type="ECO:0000256" key="4">
    <source>
        <dbReference type="ARBA" id="ARBA00022454"/>
    </source>
</evidence>
<proteinExistence type="inferred from homology"/>
<dbReference type="STRING" id="112090.W4FHW5"/>
<comment type="subcellular location">
    <subcellularLocation>
        <location evidence="2">Chromosome</location>
    </subcellularLocation>
    <subcellularLocation>
        <location evidence="1">Nucleus</location>
    </subcellularLocation>
</comment>
<dbReference type="OrthoDB" id="64340at2759"/>
<feature type="compositionally biased region" description="Pro residues" evidence="6">
    <location>
        <begin position="34"/>
        <end position="45"/>
    </location>
</feature>
<dbReference type="PANTHER" id="PTHR13350">
    <property type="entry name" value="INTEGRATOR COMPLEX SUBUNIT 8"/>
    <property type="match status" value="1"/>
</dbReference>
<comment type="similarity">
    <text evidence="3">Belongs to the Integrator subunit 8 family.</text>
</comment>
<dbReference type="GO" id="GO:0034472">
    <property type="term" value="P:snRNA 3'-end processing"/>
    <property type="evidence" value="ECO:0007669"/>
    <property type="project" value="InterPro"/>
</dbReference>
<dbReference type="AlphaFoldDB" id="W4FHW5"/>
<dbReference type="InterPro" id="IPR057980">
    <property type="entry name" value="TPR_INTS8"/>
</dbReference>
<dbReference type="Pfam" id="PF25756">
    <property type="entry name" value="TPR_INTS8"/>
    <property type="match status" value="1"/>
</dbReference>
<evidence type="ECO:0000256" key="3">
    <source>
        <dbReference type="ARBA" id="ARBA00007147"/>
    </source>
</evidence>
<dbReference type="InterPro" id="IPR038751">
    <property type="entry name" value="INTS8"/>
</dbReference>
<keyword evidence="5" id="KW-0539">Nucleus</keyword>
<evidence type="ECO:0000256" key="6">
    <source>
        <dbReference type="SAM" id="MobiDB-lite"/>
    </source>
</evidence>
<name>W4FHW5_APHAT</name>
<feature type="region of interest" description="Disordered" evidence="6">
    <location>
        <begin position="25"/>
        <end position="47"/>
    </location>
</feature>
<dbReference type="VEuPathDB" id="FungiDB:H257_17144"/>
<feature type="domain" description="INTS8 TPR repeats" evidence="7">
    <location>
        <begin position="689"/>
        <end position="879"/>
    </location>
</feature>
<dbReference type="RefSeq" id="XP_009844123.1">
    <property type="nucleotide sequence ID" value="XM_009845821.1"/>
</dbReference>
<keyword evidence="4" id="KW-0158">Chromosome</keyword>
<dbReference type="GO" id="GO:0005694">
    <property type="term" value="C:chromosome"/>
    <property type="evidence" value="ECO:0007669"/>
    <property type="project" value="UniProtKB-SubCell"/>
</dbReference>
<evidence type="ECO:0000256" key="5">
    <source>
        <dbReference type="ARBA" id="ARBA00023242"/>
    </source>
</evidence>
<sequence length="888" mass="97752">MECPGTPRPSDDDVQDIIDKRGLVFGLGGSTNRQPPPSPNSPARPVPAADRTYRSLFQQPAIEVQPAYAENDWYDFLFLPAKLLAHTKALKANPTLTPTAHDVLTELLRKAKPAGVDEPTKARDHTLQCLAALVVLQLEFTLEDIEAVVPTNLQKALVDGLVKYASDPRKGGLNLHDVAQIAIDDAMLLRNRWQLRVAIKKMHTSALTVANKLPLSDNAKPPPDEVEQLASISGLVPLDQLLDDIQASLALESTAAASLRRALQMDLGVFYFHRRQFDEAVACFEPLTAGSVDKTLLGYIRACESVVGAPKPPPSTADAAVLTWSDHHEWAKLLPALEQDNLRRLTPPQGNNTTVLSPRVRSQLEYKIKKFLAEEHQQPTQGRTIHANEDEAVVACRKLRLLNAIYQHILLPLEDMSTPTTDPSRPHQLPRRSVPSILSMGICALRRLLVTADDVGYLHAHVGCFKEGMHADAVAQRIRCDIPLRAPVGLSGGTLRQQRQYTPQPPIQGLDRYKVVQTLLYQEKWTDLKTKLWDTTIQIDSNTSDEIVPTASLSPPQPHPPHGLDVAAAVGALMEAICGLPPPSASGASPELGFPIKSVLTLLEAVIKQVVKSIDGVLDWLPVSALHVVISLTAGLLQRMYALNLCEYRISYDLTPYGDLAILTAFAPSATDLPCGDPAQSVKVPQADVVHVHLTCLHALLARCPRDPRWHCAQADISVNPIVLQKLSSAADFKAAVRSYLVAASLATNFFADPEFANVIDHGSLVRLSYCLVKLGAHVAAAVLYQTFPGDEIAYGLRILHLSPGQHDPAFFQYIWELSYLETLVHLHANTKHKNARNVDILTQLIQCPELNASNPVPSKKDMEQRILRSYFRELCRLYLVPERVHYA</sequence>
<accession>W4FHW5</accession>